<name>A0A6N7V0G6_9FIRM</name>
<evidence type="ECO:0008006" key="4">
    <source>
        <dbReference type="Google" id="ProtNLM"/>
    </source>
</evidence>
<organism evidence="2 3">
    <name type="scientific">Suipraeoptans intestinalis</name>
    <dbReference type="NCBI Taxonomy" id="2606628"/>
    <lineage>
        <taxon>Bacteria</taxon>
        <taxon>Bacillati</taxon>
        <taxon>Bacillota</taxon>
        <taxon>Clostridia</taxon>
        <taxon>Lachnospirales</taxon>
        <taxon>Lachnospiraceae</taxon>
        <taxon>Suipraeoptans</taxon>
    </lineage>
</organism>
<keyword evidence="1" id="KW-0812">Transmembrane</keyword>
<feature type="transmembrane region" description="Helical" evidence="1">
    <location>
        <begin position="6"/>
        <end position="21"/>
    </location>
</feature>
<keyword evidence="3" id="KW-1185">Reference proteome</keyword>
<sequence length="189" mass="21032">MIIMVHILTILFAIASVAIIKKKRYKAVPFMSWVVFLSFIGCGITSVVVSVAPQGELFLYPLLGIIVGFIFISVALNDFYSLVRCKEEIEGVYRGYNTYYGKNGVSMQSPVFAYTYDGTFYQEQTTQNMSYKLLTQNMKKGETYSIYVDPKHPAVFLLSKKIRVSSIITAAFGILFFIAGVSGLCTGGL</sequence>
<dbReference type="AlphaFoldDB" id="A0A6N7V0G6"/>
<proteinExistence type="predicted"/>
<evidence type="ECO:0000256" key="1">
    <source>
        <dbReference type="SAM" id="Phobius"/>
    </source>
</evidence>
<keyword evidence="1" id="KW-1133">Transmembrane helix</keyword>
<feature type="transmembrane region" description="Helical" evidence="1">
    <location>
        <begin position="33"/>
        <end position="52"/>
    </location>
</feature>
<feature type="transmembrane region" description="Helical" evidence="1">
    <location>
        <begin position="164"/>
        <end position="184"/>
    </location>
</feature>
<protein>
    <recommendedName>
        <fullName evidence="4">DUF3592 domain-containing protein</fullName>
    </recommendedName>
</protein>
<comment type="caution">
    <text evidence="2">The sequence shown here is derived from an EMBL/GenBank/DDBJ whole genome shotgun (WGS) entry which is preliminary data.</text>
</comment>
<accession>A0A6N7V0G6</accession>
<dbReference type="Proteomes" id="UP000434409">
    <property type="component" value="Unassembled WGS sequence"/>
</dbReference>
<keyword evidence="1" id="KW-0472">Membrane</keyword>
<evidence type="ECO:0000313" key="2">
    <source>
        <dbReference type="EMBL" id="MSR94105.1"/>
    </source>
</evidence>
<reference evidence="2 3" key="1">
    <citation type="submission" date="2019-08" db="EMBL/GenBank/DDBJ databases">
        <title>In-depth cultivation of the pig gut microbiome towards novel bacterial diversity and tailored functional studies.</title>
        <authorList>
            <person name="Wylensek D."/>
            <person name="Hitch T.C.A."/>
            <person name="Clavel T."/>
        </authorList>
    </citation>
    <scope>NUCLEOTIDE SEQUENCE [LARGE SCALE GENOMIC DNA]</scope>
    <source>
        <strain evidence="2 3">68-1-5</strain>
    </source>
</reference>
<gene>
    <name evidence="2" type="ORF">FYJ34_07500</name>
</gene>
<feature type="transmembrane region" description="Helical" evidence="1">
    <location>
        <begin position="58"/>
        <end position="76"/>
    </location>
</feature>
<evidence type="ECO:0000313" key="3">
    <source>
        <dbReference type="Proteomes" id="UP000434409"/>
    </source>
</evidence>
<dbReference type="RefSeq" id="WP_154477510.1">
    <property type="nucleotide sequence ID" value="NZ_VULY01000018.1"/>
</dbReference>
<dbReference type="EMBL" id="VULY01000018">
    <property type="protein sequence ID" value="MSR94105.1"/>
    <property type="molecule type" value="Genomic_DNA"/>
</dbReference>